<accession>A0A024H9V5</accession>
<dbReference type="RefSeq" id="WP_043248566.1">
    <property type="nucleotide sequence ID" value="NZ_HG322950.1"/>
</dbReference>
<dbReference type="KEGG" id="pkc:PKB_0387"/>
<dbReference type="InterPro" id="IPR016181">
    <property type="entry name" value="Acyl_CoA_acyltransferase"/>
</dbReference>
<dbReference type="PROSITE" id="PS51186">
    <property type="entry name" value="GNAT"/>
    <property type="match status" value="1"/>
</dbReference>
<dbReference type="Pfam" id="PF00583">
    <property type="entry name" value="Acetyltransf_1"/>
    <property type="match status" value="1"/>
</dbReference>
<protein>
    <recommendedName>
        <fullName evidence="1">N-acetyltransferase domain-containing protein</fullName>
    </recommendedName>
</protein>
<keyword evidence="3" id="KW-1185">Reference proteome</keyword>
<dbReference type="Gene3D" id="3.40.630.30">
    <property type="match status" value="1"/>
</dbReference>
<proteinExistence type="predicted"/>
<dbReference type="GO" id="GO:0016747">
    <property type="term" value="F:acyltransferase activity, transferring groups other than amino-acyl groups"/>
    <property type="evidence" value="ECO:0007669"/>
    <property type="project" value="InterPro"/>
</dbReference>
<dbReference type="InterPro" id="IPR000182">
    <property type="entry name" value="GNAT_dom"/>
</dbReference>
<gene>
    <name evidence="2" type="ORF">PKB_0387</name>
</gene>
<feature type="domain" description="N-acetyltransferase" evidence="1">
    <location>
        <begin position="12"/>
        <end position="136"/>
    </location>
</feature>
<dbReference type="OrthoDB" id="9775804at2"/>
<dbReference type="CDD" id="cd04301">
    <property type="entry name" value="NAT_SF"/>
    <property type="match status" value="1"/>
</dbReference>
<reference evidence="2 3" key="2">
    <citation type="submission" date="2014-05" db="EMBL/GenBank/DDBJ databases">
        <title>Genome sequence of the 3-chlorobenzoate degrading bacterium Pseudomonas knackmussii B13 shows multiple evidence for horizontal gene transfer.</title>
        <authorList>
            <person name="Miyazaki R."/>
            <person name="Bertelli C."/>
            <person name="Falquet L."/>
            <person name="Robinson-Rechavi M."/>
            <person name="Gharib W."/>
            <person name="Roy S."/>
            <person name="Van der Meer J.R."/>
        </authorList>
    </citation>
    <scope>NUCLEOTIDE SEQUENCE [LARGE SCALE GENOMIC DNA]</scope>
    <source>
        <strain evidence="2 3">B13</strain>
    </source>
</reference>
<organism evidence="2 3">
    <name type="scientific">Pseudomonas knackmussii (strain DSM 6978 / CCUG 54928 / LMG 23759 / B13)</name>
    <dbReference type="NCBI Taxonomy" id="1301098"/>
    <lineage>
        <taxon>Bacteria</taxon>
        <taxon>Pseudomonadati</taxon>
        <taxon>Pseudomonadota</taxon>
        <taxon>Gammaproteobacteria</taxon>
        <taxon>Pseudomonadales</taxon>
        <taxon>Pseudomonadaceae</taxon>
        <taxon>Pseudomonas</taxon>
    </lineage>
</organism>
<dbReference type="Proteomes" id="UP000025241">
    <property type="component" value="Chromosome I"/>
</dbReference>
<dbReference type="EMBL" id="HG322950">
    <property type="protein sequence ID" value="CDF81765.1"/>
    <property type="molecule type" value="Genomic_DNA"/>
</dbReference>
<evidence type="ECO:0000313" key="2">
    <source>
        <dbReference type="EMBL" id="CDF81765.1"/>
    </source>
</evidence>
<dbReference type="PATRIC" id="fig|1301098.3.peg.397"/>
<evidence type="ECO:0000259" key="1">
    <source>
        <dbReference type="PROSITE" id="PS51186"/>
    </source>
</evidence>
<dbReference type="STRING" id="1301098.PKB_0387"/>
<name>A0A024H9V5_PSEKB</name>
<reference evidence="2 3" key="1">
    <citation type="submission" date="2013-03" db="EMBL/GenBank/DDBJ databases">
        <authorList>
            <person name="Linke B."/>
        </authorList>
    </citation>
    <scope>NUCLEOTIDE SEQUENCE [LARGE SCALE GENOMIC DNA]</scope>
    <source>
        <strain evidence="2 3">B13</strain>
    </source>
</reference>
<sequence length="136" mass="15270">MSDAVFHILRDPLLDEAQCADLIALYRAIGWGHPASLGELRDLFALSDYVLLAQEGEHVVGMLRAEQENAQTTWLAELAVLPGRQAQGIGRTLLRRFIDDHPRTRLYTDATDGVEGFFRRHGLELRKPLVPGPRKT</sequence>
<dbReference type="SUPFAM" id="SSF55729">
    <property type="entry name" value="Acyl-CoA N-acyltransferases (Nat)"/>
    <property type="match status" value="1"/>
</dbReference>
<dbReference type="eggNOG" id="COG3153">
    <property type="taxonomic scope" value="Bacteria"/>
</dbReference>
<dbReference type="HOGENOM" id="CLU_1853489_0_0_6"/>
<evidence type="ECO:0000313" key="3">
    <source>
        <dbReference type="Proteomes" id="UP000025241"/>
    </source>
</evidence>
<dbReference type="AlphaFoldDB" id="A0A024H9V5"/>